<dbReference type="EMBL" id="GDJX01009432">
    <property type="protein sequence ID" value="JAT58504.1"/>
    <property type="molecule type" value="Transcribed_RNA"/>
</dbReference>
<organism evidence="2">
    <name type="scientific">Anthurium amnicola</name>
    <dbReference type="NCBI Taxonomy" id="1678845"/>
    <lineage>
        <taxon>Eukaryota</taxon>
        <taxon>Viridiplantae</taxon>
        <taxon>Streptophyta</taxon>
        <taxon>Embryophyta</taxon>
        <taxon>Tracheophyta</taxon>
        <taxon>Spermatophyta</taxon>
        <taxon>Magnoliopsida</taxon>
        <taxon>Liliopsida</taxon>
        <taxon>Araceae</taxon>
        <taxon>Pothoideae</taxon>
        <taxon>Potheae</taxon>
        <taxon>Anthurium</taxon>
    </lineage>
</organism>
<proteinExistence type="predicted"/>
<protein>
    <submittedName>
        <fullName evidence="2">Uncharacterized protein</fullName>
    </submittedName>
</protein>
<reference evidence="2" key="1">
    <citation type="submission" date="2015-07" db="EMBL/GenBank/DDBJ databases">
        <title>Transcriptome Assembly of Anthurium amnicola.</title>
        <authorList>
            <person name="Suzuki J."/>
        </authorList>
    </citation>
    <scope>NUCLEOTIDE SEQUENCE</scope>
</reference>
<sequence length="152" mass="16644">TPHLPSHLGAPSRSPRPHLNSSSPALLCKQGVAASLASIKELHRVPLSYRISWMALVPYGSTWVAHWGVQPQLMPAASSSQRAVACCHTNKFLTSRYGISAKEKHLASSCTSMFAQSSSFSPFNFESRKNVHRRRGAHLVVRADADYYSVLG</sequence>
<dbReference type="AlphaFoldDB" id="A0A1D1YV50"/>
<evidence type="ECO:0000256" key="1">
    <source>
        <dbReference type="SAM" id="MobiDB-lite"/>
    </source>
</evidence>
<feature type="non-terminal residue" evidence="2">
    <location>
        <position position="1"/>
    </location>
</feature>
<evidence type="ECO:0000313" key="2">
    <source>
        <dbReference type="EMBL" id="JAT58504.1"/>
    </source>
</evidence>
<feature type="region of interest" description="Disordered" evidence="1">
    <location>
        <begin position="1"/>
        <end position="21"/>
    </location>
</feature>
<name>A0A1D1YV50_9ARAE</name>
<feature type="non-terminal residue" evidence="2">
    <location>
        <position position="152"/>
    </location>
</feature>
<gene>
    <name evidence="2" type="ORF">g.156838</name>
</gene>
<accession>A0A1D1YV50</accession>